<comment type="caution">
    <text evidence="1">The sequence shown here is derived from an EMBL/GenBank/DDBJ whole genome shotgun (WGS) entry which is preliminary data.</text>
</comment>
<proteinExistence type="predicted"/>
<keyword evidence="2" id="KW-1185">Reference proteome</keyword>
<organism evidence="1 2">
    <name type="scientific">Tachysurus vachellii</name>
    <name type="common">Darkbarbel catfish</name>
    <name type="synonym">Pelteobagrus vachellii</name>
    <dbReference type="NCBI Taxonomy" id="175792"/>
    <lineage>
        <taxon>Eukaryota</taxon>
        <taxon>Metazoa</taxon>
        <taxon>Chordata</taxon>
        <taxon>Craniata</taxon>
        <taxon>Vertebrata</taxon>
        <taxon>Euteleostomi</taxon>
        <taxon>Actinopterygii</taxon>
        <taxon>Neopterygii</taxon>
        <taxon>Teleostei</taxon>
        <taxon>Ostariophysi</taxon>
        <taxon>Siluriformes</taxon>
        <taxon>Bagridae</taxon>
        <taxon>Tachysurus</taxon>
    </lineage>
</organism>
<evidence type="ECO:0000313" key="1">
    <source>
        <dbReference type="EMBL" id="KAK2864375.1"/>
    </source>
</evidence>
<dbReference type="Proteomes" id="UP001187315">
    <property type="component" value="Unassembled WGS sequence"/>
</dbReference>
<name>A0AA88T9C1_TACVA</name>
<gene>
    <name evidence="1" type="ORF">Q7C36_003529</name>
</gene>
<dbReference type="EMBL" id="JAVHJS010000003">
    <property type="protein sequence ID" value="KAK2864375.1"/>
    <property type="molecule type" value="Genomic_DNA"/>
</dbReference>
<accession>A0AA88T9C1</accession>
<protein>
    <submittedName>
        <fullName evidence="1">Uncharacterized protein</fullName>
    </submittedName>
</protein>
<sequence length="73" mass="8154">MLTLRLGRDVRGSAAIKAIRMTSSGTVSQVVAMETDERMVQTELLSHTHIYKHMQSHTELHQCALQYAVISSV</sequence>
<dbReference type="AlphaFoldDB" id="A0AA88T9C1"/>
<evidence type="ECO:0000313" key="2">
    <source>
        <dbReference type="Proteomes" id="UP001187315"/>
    </source>
</evidence>
<reference evidence="1" key="1">
    <citation type="submission" date="2023-08" db="EMBL/GenBank/DDBJ databases">
        <title>Pelteobagrus vachellii genome.</title>
        <authorList>
            <person name="Liu H."/>
        </authorList>
    </citation>
    <scope>NUCLEOTIDE SEQUENCE</scope>
    <source>
        <strain evidence="1">PRFRI_2022a</strain>
        <tissue evidence="1">Muscle</tissue>
    </source>
</reference>